<gene>
    <name evidence="4" type="ORF">LCGC14_1158350</name>
</gene>
<dbReference type="InterPro" id="IPR036116">
    <property type="entry name" value="FN3_sf"/>
</dbReference>
<protein>
    <recommendedName>
        <fullName evidence="3">Fibronectin type-III domain-containing protein</fullName>
    </recommendedName>
</protein>
<name>A0A0F9LYG4_9ZZZZ</name>
<feature type="non-terminal residue" evidence="4">
    <location>
        <position position="1406"/>
    </location>
</feature>
<comment type="caution">
    <text evidence="4">The sequence shown here is derived from an EMBL/GenBank/DDBJ whole genome shotgun (WGS) entry which is preliminary data.</text>
</comment>
<dbReference type="PANTHER" id="PTHR31513:SF2">
    <property type="entry name" value="MRAZ"/>
    <property type="match status" value="1"/>
</dbReference>
<keyword evidence="2" id="KW-0812">Transmembrane</keyword>
<proteinExistence type="predicted"/>
<dbReference type="EMBL" id="LAZR01005624">
    <property type="protein sequence ID" value="KKM98398.1"/>
    <property type="molecule type" value="Genomic_DNA"/>
</dbReference>
<dbReference type="PROSITE" id="PS50853">
    <property type="entry name" value="FN3"/>
    <property type="match status" value="1"/>
</dbReference>
<organism evidence="4">
    <name type="scientific">marine sediment metagenome</name>
    <dbReference type="NCBI Taxonomy" id="412755"/>
    <lineage>
        <taxon>unclassified sequences</taxon>
        <taxon>metagenomes</taxon>
        <taxon>ecological metagenomes</taxon>
    </lineage>
</organism>
<feature type="compositionally biased region" description="Low complexity" evidence="1">
    <location>
        <begin position="917"/>
        <end position="926"/>
    </location>
</feature>
<feature type="domain" description="Fibronectin type-III" evidence="3">
    <location>
        <begin position="912"/>
        <end position="1009"/>
    </location>
</feature>
<keyword evidence="2" id="KW-1133">Transmembrane helix</keyword>
<dbReference type="InterPro" id="IPR013783">
    <property type="entry name" value="Ig-like_fold"/>
</dbReference>
<accession>A0A0F9LYG4</accession>
<sequence>MAKLTKWYLEKNSNKDDGFSAARTVNVSIAVFFVLTFFLGIAFFFYKNIPTKSFVLQGNTPVSEVYKTGDKTSSAKLFPQTKRYKDSKGKWASIDTSLKTKGSSITTGALPYKVTFSKDITKSLSFEIDGETISFTPVIARSLMTKQSQATLVKNKATYTDIYKNTNLERIITPQGLKQNYVLTAPGHPTSFTEKINTNLSVKLKADGSLIYYEGSAAKATKVIATSPKPHLTDAKGKVVEFSYALLRDKLTISLPSLKGLSYPITVDPSIYSTADYGTGVDGDATISTTVDIKSLYEDDDVNGVVTWRGVNKGLNKGVGAYDPSADPPAVPNYDNLTILSGGELTTTVLVSLEFKVKSILSVNLGGKIDASGKGYLGGNGGFGQGPGRGAYTGGAGYGGNGASGSISGSGIYDSAGITYGEYPAEPTFGSGGGSWMVCGVAGNGGGAIKIQSTAIQNFGEILADGEQSVSGCAGAGSGGGIYIVSQNFFDLDKIYARGGPKPSGDGGGGGGGRITISAPWMTGFPSVVSLGNGETGTVKLLMDDIDEPALANINQFKSDEASVVLIDGGTDKRNIFFKVDNLSGLPDSANIKAHFEVKQIGQAFDDSGVYDGKEGFYYGNVANAGESSSVLVDSLKLVSTSAKYPWSKPNYQQYHWRVRLVDDKSRTSEWVYFGNNNDTPADSDFYIDKAPEKPGRPQTKNPTNNLRPTWTWSKVNDLGRADVKGYYFYLGKSENSSDVISGEFTSSESFALKNPLKEGIYYARIKAVDTLDNQSEFSDTSQVLITQDELYLLITPTGLNVTAQGSPNRAIDLNLIEPIFGSYDYFNIYRSDAKVTDANLSNAKLIGISFVPSFTDLDVTAGQTYFYQVTAVDDLGQESSVSTSVFSDSATVAGSAGTPGSGNDNEAPTIPGAPVTRTPTTINTPTWRWNRSTDSGSGVKGYKIFIGTAPGTSDVVNGDFTDTNAYTHQNSLSYGRTYYSRVLAVDNANNESASSSNGEVRLIFIEPNLTAPNALNISIAKSFGKDVEVNWQTSLFGGVDHYNIYRYGEKITNANKAIAGLIGTSYSTSFTDVDQSKTEQTRYYYQVTSVDKYGTESPVSVSAINDYITLSKPLSAAVWTSRADWEGTNPADEATSISNLDTQSASGDVELKKFSTGSTDIGTGVDDDYTLSTNKTIKDIYEIDLGYGAGSYDPSTGAVPNFNDLTISGTGVLTTTSLVSIEFKVSGTVTIYKNGKIDAGGKGYTGGDMYAIANGSGPGGGTTGTGGGGGGYGGDGGIGGPVGPSRGAGGVAYGAYPESVTFGSGAAASVYQTGSKGGKGGGSIAIQANRLLNNGTILADGYASTDPIYYVAGGGGGAGGGIYIASLNKVNASGIYARGGNGMGQNWGGGGGGGGRVAIKAPSIV</sequence>
<evidence type="ECO:0000313" key="4">
    <source>
        <dbReference type="EMBL" id="KKM98398.1"/>
    </source>
</evidence>
<keyword evidence="2" id="KW-0472">Membrane</keyword>
<feature type="transmembrane region" description="Helical" evidence="2">
    <location>
        <begin position="21"/>
        <end position="46"/>
    </location>
</feature>
<dbReference type="Gene3D" id="2.60.40.10">
    <property type="entry name" value="Immunoglobulins"/>
    <property type="match status" value="4"/>
</dbReference>
<dbReference type="PANTHER" id="PTHR31513">
    <property type="entry name" value="EPHRIN TYPE-B RECEPTOR"/>
    <property type="match status" value="1"/>
</dbReference>
<reference evidence="4" key="1">
    <citation type="journal article" date="2015" name="Nature">
        <title>Complex archaea that bridge the gap between prokaryotes and eukaryotes.</title>
        <authorList>
            <person name="Spang A."/>
            <person name="Saw J.H."/>
            <person name="Jorgensen S.L."/>
            <person name="Zaremba-Niedzwiedzka K."/>
            <person name="Martijn J."/>
            <person name="Lind A.E."/>
            <person name="van Eijk R."/>
            <person name="Schleper C."/>
            <person name="Guy L."/>
            <person name="Ettema T.J."/>
        </authorList>
    </citation>
    <scope>NUCLEOTIDE SEQUENCE</scope>
</reference>
<dbReference type="SUPFAM" id="SSF49265">
    <property type="entry name" value="Fibronectin type III"/>
    <property type="match status" value="1"/>
</dbReference>
<evidence type="ECO:0000256" key="1">
    <source>
        <dbReference type="SAM" id="MobiDB-lite"/>
    </source>
</evidence>
<evidence type="ECO:0000256" key="2">
    <source>
        <dbReference type="SAM" id="Phobius"/>
    </source>
</evidence>
<feature type="region of interest" description="Disordered" evidence="1">
    <location>
        <begin position="893"/>
        <end position="926"/>
    </location>
</feature>
<dbReference type="InterPro" id="IPR003961">
    <property type="entry name" value="FN3_dom"/>
</dbReference>
<evidence type="ECO:0000259" key="3">
    <source>
        <dbReference type="PROSITE" id="PS50853"/>
    </source>
</evidence>